<evidence type="ECO:0000256" key="7">
    <source>
        <dbReference type="ARBA" id="ARBA00022840"/>
    </source>
</evidence>
<dbReference type="GO" id="GO:0004714">
    <property type="term" value="F:transmembrane receptor protein tyrosine kinase activity"/>
    <property type="evidence" value="ECO:0007669"/>
    <property type="project" value="UniProtKB-EC"/>
</dbReference>
<dbReference type="GO" id="GO:0007169">
    <property type="term" value="P:cell surface receptor protein tyrosine kinase signaling pathway"/>
    <property type="evidence" value="ECO:0007669"/>
    <property type="project" value="InterPro"/>
</dbReference>
<comment type="catalytic activity">
    <reaction evidence="10">
        <text>L-tyrosyl-[protein] + ATP = O-phospho-L-tyrosyl-[protein] + ADP + H(+)</text>
        <dbReference type="Rhea" id="RHEA:10596"/>
        <dbReference type="Rhea" id="RHEA-COMP:10136"/>
        <dbReference type="Rhea" id="RHEA-COMP:20101"/>
        <dbReference type="ChEBI" id="CHEBI:15378"/>
        <dbReference type="ChEBI" id="CHEBI:30616"/>
        <dbReference type="ChEBI" id="CHEBI:46858"/>
        <dbReference type="ChEBI" id="CHEBI:61978"/>
        <dbReference type="ChEBI" id="CHEBI:456216"/>
        <dbReference type="EC" id="2.7.10.1"/>
    </reaction>
</comment>
<dbReference type="Pfam" id="PF25494">
    <property type="entry name" value="Beta-prop_Rol-3"/>
    <property type="match status" value="1"/>
</dbReference>
<evidence type="ECO:0000256" key="6">
    <source>
        <dbReference type="ARBA" id="ARBA00022777"/>
    </source>
</evidence>
<evidence type="ECO:0000256" key="12">
    <source>
        <dbReference type="SAM" id="MobiDB-lite"/>
    </source>
</evidence>
<keyword evidence="5 11" id="KW-0547">Nucleotide-binding</keyword>
<keyword evidence="3" id="KW-0597">Phosphoprotein</keyword>
<keyword evidence="6" id="KW-0418">Kinase</keyword>
<dbReference type="Pfam" id="PF00041">
    <property type="entry name" value="fn3"/>
    <property type="match status" value="1"/>
</dbReference>
<name>A0AAF5D687_STRER</name>
<dbReference type="PRINTS" id="PR00109">
    <property type="entry name" value="TYRKINASE"/>
</dbReference>
<feature type="domain" description="Fibronectin type-III" evidence="15">
    <location>
        <begin position="1095"/>
        <end position="1194"/>
    </location>
</feature>
<dbReference type="Gene3D" id="1.10.510.10">
    <property type="entry name" value="Transferase(Phosphotransferase) domain 1"/>
    <property type="match status" value="1"/>
</dbReference>
<accession>A0AAF5D687</accession>
<evidence type="ECO:0000259" key="15">
    <source>
        <dbReference type="PROSITE" id="PS50853"/>
    </source>
</evidence>
<dbReference type="Pfam" id="PF26432">
    <property type="entry name" value="Roller3_N"/>
    <property type="match status" value="1"/>
</dbReference>
<evidence type="ECO:0000313" key="16">
    <source>
        <dbReference type="Proteomes" id="UP000035681"/>
    </source>
</evidence>
<dbReference type="SMART" id="SM00060">
    <property type="entry name" value="FN3"/>
    <property type="match status" value="4"/>
</dbReference>
<dbReference type="GO" id="GO:0005886">
    <property type="term" value="C:plasma membrane"/>
    <property type="evidence" value="ECO:0007669"/>
    <property type="project" value="TreeGrafter"/>
</dbReference>
<comment type="subcellular location">
    <subcellularLocation>
        <location evidence="1">Membrane</location>
        <topology evidence="1">Single-pass membrane protein</topology>
    </subcellularLocation>
</comment>
<dbReference type="SUPFAM" id="SSF69322">
    <property type="entry name" value="Tricorn protease domain 2"/>
    <property type="match status" value="1"/>
</dbReference>
<feature type="domain" description="Fibronectin type-III" evidence="15">
    <location>
        <begin position="1829"/>
        <end position="1934"/>
    </location>
</feature>
<dbReference type="InterPro" id="IPR058726">
    <property type="entry name" value="Roller3_N"/>
</dbReference>
<dbReference type="InterPro" id="IPR001245">
    <property type="entry name" value="Ser-Thr/Tyr_kinase_cat_dom"/>
</dbReference>
<dbReference type="GO" id="GO:0005524">
    <property type="term" value="F:ATP binding"/>
    <property type="evidence" value="ECO:0007669"/>
    <property type="project" value="UniProtKB-UniRule"/>
</dbReference>
<protein>
    <recommendedName>
        <fullName evidence="2">receptor protein-tyrosine kinase</fullName>
        <ecNumber evidence="2">2.7.10.1</ecNumber>
    </recommendedName>
</protein>
<dbReference type="InterPro" id="IPR013783">
    <property type="entry name" value="Ig-like_fold"/>
</dbReference>
<keyword evidence="13" id="KW-0472">Membrane</keyword>
<evidence type="ECO:0000256" key="4">
    <source>
        <dbReference type="ARBA" id="ARBA00022679"/>
    </source>
</evidence>
<dbReference type="PANTHER" id="PTHR24416">
    <property type="entry name" value="TYROSINE-PROTEIN KINASE RECEPTOR"/>
    <property type="match status" value="1"/>
</dbReference>
<keyword evidence="16" id="KW-1185">Reference proteome</keyword>
<dbReference type="InterPro" id="IPR011009">
    <property type="entry name" value="Kinase-like_dom_sf"/>
</dbReference>
<dbReference type="AlphaFoldDB" id="A0AAF5D687"/>
<organism evidence="16 17">
    <name type="scientific">Strongyloides stercoralis</name>
    <name type="common">Threadworm</name>
    <dbReference type="NCBI Taxonomy" id="6248"/>
    <lineage>
        <taxon>Eukaryota</taxon>
        <taxon>Metazoa</taxon>
        <taxon>Ecdysozoa</taxon>
        <taxon>Nematoda</taxon>
        <taxon>Chromadorea</taxon>
        <taxon>Rhabditida</taxon>
        <taxon>Tylenchina</taxon>
        <taxon>Panagrolaimomorpha</taxon>
        <taxon>Strongyloidoidea</taxon>
        <taxon>Strongyloididae</taxon>
        <taxon>Strongyloides</taxon>
    </lineage>
</organism>
<keyword evidence="8" id="KW-0829">Tyrosine-protein kinase</keyword>
<keyword evidence="13" id="KW-1133">Transmembrane helix</keyword>
<dbReference type="InterPro" id="IPR036116">
    <property type="entry name" value="FN3_sf"/>
</dbReference>
<feature type="transmembrane region" description="Helical" evidence="13">
    <location>
        <begin position="1941"/>
        <end position="1965"/>
    </location>
</feature>
<evidence type="ECO:0000256" key="8">
    <source>
        <dbReference type="ARBA" id="ARBA00023137"/>
    </source>
</evidence>
<feature type="domain" description="Fibronectin type-III" evidence="15">
    <location>
        <begin position="1595"/>
        <end position="1716"/>
    </location>
</feature>
<evidence type="ECO:0000256" key="1">
    <source>
        <dbReference type="ARBA" id="ARBA00004167"/>
    </source>
</evidence>
<keyword evidence="4" id="KW-0808">Transferase</keyword>
<dbReference type="SUPFAM" id="SSF56112">
    <property type="entry name" value="Protein kinase-like (PK-like)"/>
    <property type="match status" value="1"/>
</dbReference>
<keyword evidence="7 11" id="KW-0067">ATP-binding</keyword>
<evidence type="ECO:0000256" key="11">
    <source>
        <dbReference type="PROSITE-ProRule" id="PRU10141"/>
    </source>
</evidence>
<dbReference type="PROSITE" id="PS00239">
    <property type="entry name" value="RECEPTOR_TYR_KIN_II"/>
    <property type="match status" value="1"/>
</dbReference>
<dbReference type="WBParaSite" id="TCONS_00006467.p1">
    <property type="protein sequence ID" value="TCONS_00006467.p1"/>
    <property type="gene ID" value="XLOC_004612"/>
</dbReference>
<dbReference type="PROSITE" id="PS00107">
    <property type="entry name" value="PROTEIN_KINASE_ATP"/>
    <property type="match status" value="1"/>
</dbReference>
<evidence type="ECO:0000256" key="10">
    <source>
        <dbReference type="ARBA" id="ARBA00051243"/>
    </source>
</evidence>
<dbReference type="Gene3D" id="3.30.200.20">
    <property type="entry name" value="Phosphorylase Kinase, domain 1"/>
    <property type="match status" value="1"/>
</dbReference>
<feature type="region of interest" description="Disordered" evidence="12">
    <location>
        <begin position="2484"/>
        <end position="2504"/>
    </location>
</feature>
<dbReference type="InterPro" id="IPR050122">
    <property type="entry name" value="RTK"/>
</dbReference>
<dbReference type="PROSITE" id="PS50853">
    <property type="entry name" value="FN3"/>
    <property type="match status" value="3"/>
</dbReference>
<evidence type="ECO:0000256" key="3">
    <source>
        <dbReference type="ARBA" id="ARBA00022553"/>
    </source>
</evidence>
<dbReference type="SMART" id="SM00219">
    <property type="entry name" value="TyrKc"/>
    <property type="match status" value="1"/>
</dbReference>
<evidence type="ECO:0000259" key="14">
    <source>
        <dbReference type="PROSITE" id="PS50011"/>
    </source>
</evidence>
<feature type="binding site" evidence="11">
    <location>
        <position position="2054"/>
    </location>
    <ligand>
        <name>ATP</name>
        <dbReference type="ChEBI" id="CHEBI:30616"/>
    </ligand>
</feature>
<dbReference type="InterPro" id="IPR000719">
    <property type="entry name" value="Prot_kinase_dom"/>
</dbReference>
<evidence type="ECO:0000256" key="2">
    <source>
        <dbReference type="ARBA" id="ARBA00011902"/>
    </source>
</evidence>
<evidence type="ECO:0000256" key="5">
    <source>
        <dbReference type="ARBA" id="ARBA00022741"/>
    </source>
</evidence>
<dbReference type="Gene3D" id="2.60.40.10">
    <property type="entry name" value="Immunoglobulins"/>
    <property type="match status" value="4"/>
</dbReference>
<dbReference type="InterPro" id="IPR057329">
    <property type="entry name" value="Beta-prop_Rol-3"/>
</dbReference>
<dbReference type="InterPro" id="IPR003961">
    <property type="entry name" value="FN3_dom"/>
</dbReference>
<evidence type="ECO:0000313" key="17">
    <source>
        <dbReference type="WBParaSite" id="TCONS_00006467.p1"/>
    </source>
</evidence>
<dbReference type="Pfam" id="PF07714">
    <property type="entry name" value="PK_Tyr_Ser-Thr"/>
    <property type="match status" value="1"/>
</dbReference>
<dbReference type="GO" id="GO:0032006">
    <property type="term" value="P:regulation of TOR signaling"/>
    <property type="evidence" value="ECO:0007669"/>
    <property type="project" value="TreeGrafter"/>
</dbReference>
<keyword evidence="13" id="KW-0812">Transmembrane</keyword>
<dbReference type="EC" id="2.7.10.1" evidence="2"/>
<keyword evidence="9" id="KW-0325">Glycoprotein</keyword>
<evidence type="ECO:0000256" key="13">
    <source>
        <dbReference type="SAM" id="Phobius"/>
    </source>
</evidence>
<dbReference type="PANTHER" id="PTHR24416:SF527">
    <property type="entry name" value="PROTO-ONCOGENE TYROSINE-PROTEIN KINASE ROS"/>
    <property type="match status" value="1"/>
</dbReference>
<evidence type="ECO:0000256" key="9">
    <source>
        <dbReference type="ARBA" id="ARBA00023180"/>
    </source>
</evidence>
<dbReference type="InterPro" id="IPR017441">
    <property type="entry name" value="Protein_kinase_ATP_BS"/>
</dbReference>
<dbReference type="SMART" id="SM00220">
    <property type="entry name" value="S_TKc"/>
    <property type="match status" value="1"/>
</dbReference>
<dbReference type="InterPro" id="IPR020635">
    <property type="entry name" value="Tyr_kinase_cat_dom"/>
</dbReference>
<dbReference type="SUPFAM" id="SSF49265">
    <property type="entry name" value="Fibronectin type III"/>
    <property type="match status" value="3"/>
</dbReference>
<dbReference type="CDD" id="cd00063">
    <property type="entry name" value="FN3"/>
    <property type="match status" value="4"/>
</dbReference>
<proteinExistence type="predicted"/>
<reference evidence="17" key="1">
    <citation type="submission" date="2024-02" db="UniProtKB">
        <authorList>
            <consortium name="WormBaseParasite"/>
        </authorList>
    </citation>
    <scope>IDENTIFICATION</scope>
</reference>
<dbReference type="GO" id="GO:0043235">
    <property type="term" value="C:receptor complex"/>
    <property type="evidence" value="ECO:0007669"/>
    <property type="project" value="TreeGrafter"/>
</dbReference>
<sequence>MNMPLNIYLYLHVTQLNYHLNTSTIFSNTLNSCTDACVDRNLAIPLKHNQLYWEKNIFKDCDYSCHVLSCQEGCKDLENNESNCTSRCDLTRAPLACWQGCRNVIDTFLHTLQELINHVSLTTTIDETQGIKVKFEFEEQYTGLLQDIASKKIKYYGQSKSSTLSSGWKWTKFPENAFKEQSRSTIIYVPFEESASVQFRLALTWRNFTIVSRSLTRHLPNQPYIYLPPKLISSLQIGIDKYLICYEVLRIPNPEYKIILKKNDGFILEEEITTSSCKLFNNLQIDNCCKIAIKVIDKEKDLQTSELNINITMISINNKQKDKVEEKNYLIFSNGTHLFKVKDLNDYIMLNDPVLLNFVSPETTKVSIIVNLDKDNLLIGYDDGSIVKFNIEINMDKKIDESKEKNDTSSNGLSTTIPLPSSLINRQMIKLKESDGIKIIDLAVDPFQGYFYVLKENTGIIRCSLINGCKKDHTTNFIAEIGKDIKKISLDYINGELYLTNNRGELYSTSLFPYNITGDYSFPSIKKIDIKEKNNKFFYGIETSNNGSGFITISKNGTLWHIDIITKKWKNMREDVILNDIYKDIKQFHLFNNRLFWISTSCGDSHPWEFCLYSEESDLNKKNIHLNKYLFAGSVVTFTFLNNYKPPQFLQPPGKIGLIISNFKAKVTWLPIKSLPYQDNDIRWRNIFYEVKLQSENNLIEEIKNISANETSVFFNIEPNIKYISSVRCCIDSTNICSDYITSENTAFQIFNQFNNTIDDKIIIYSWKKSDSENLTINNILGEEINNNANFFPKIPIDTNAIIAYENSTQSIYFSKQNTISIDKSYGNYPSFRFFDYITVTHLVLISKKASIIVASSYSIAVYRLTSTFDYQIYQCYNDECGEVLGVSVDENTDEIIYLIQNKNGTVQLYNFDKENKKSNFLAENNNFPSINQVVIIQQKLIFLTKLGNVGICDKTLNNININFALKDVLFLLPLQKLSNVTSSETSNFILNDHKVYFNDDIEFGIDHRTELSWKTQPSLPLNTAIYKIQLFRDSFVGDRNVEVSLTTTFNIPQHILDKWSSKQKFDVIIDVITPWTLTTTNKTKIIAPIKPPSPPDSLRIYATQQTTVDGARAIVDLFWDEPEESNGDLLAYQVNCTNLESGISKIETINARKSRTFSIATKSGKIVCSVAASNEQGVYGKFSNPISIDSSELKPLVRLFAIDSIGNLMALTNWTSEIGSHSKSKRQIEPVYQLMDFVGNDLYAIRREPDNNQLFIVLLDLNDITSILHKVAINGEFSQIEAITSDWIANRLLIVANHQIMQISLELFTSLSVVTPKKMFTLSTASQDAKQLLFDPFTYHGYLLTKNGSLFLIDFKEGTEQNLALSIDCFSSQTITSMMAEYIWNRASSPLIYALTWNGLITIEPKTKVCKDISIDWSVFGEKGIKSISSFSIADKFFVFVTPFQLMVYDRNTATSTPISIVNPPLKQILAVSQSSQPLPDRSCFTLPPSNNIKFTLKNEDKSGALIEIIEPTIPSSCSSISFPPTQYEIHFKRKNTDKVKHIQSISNIIHVENGILDRDTDYEVSVTWLNRYSPPSLQSEAKFIKTGYGYPSAPQNFNTFSVSPDTVILCWLLPQTLNAPIDEIKYKITQQSSSLTSPSGIGARNFVNGGFVQLPTDVIICNGNPCQAKVTSLRPSTDYKFWVTAIHESHLKSQLIIDDTEAISNESNVRTKDIPGTLKPDNVTSNYIILRFTSLEPENKPTKLAVEYRQSGVDSNYISSPNVTFNLSNISGTNGATITLENLRPATTYDYRLVATYTGDYDYQGKNKSYNEIFYQTAQQIKTKPGTPTAPQSVTATKDQEGWILRWQSPISDGGAIITSYTVDFRQNSSSEWEIAERGLSPNKLWWRPFTTSNQIPVDPTLMEFRVRATNSEGFGGYAYSKLDEKHLLKEGHEKNRSMLWIILLFIVIILLIFCSIFLFLGYKKKVKNDIRKQKINKTISLDMIGQLNRFPYRMSELPLELKNELNTLPKVNKNDIKYIKFLGSGSFGEVYQGEGYNLPMYSGKTISVAIKTLKPGYSEEDRIKFLKEAILMNNFDHRNIVKLLGVCFESDCNFLLIELMEGGDLLKFLRYSRPTQKEPSKLSLKELISIMVDIGRGAAYLEMNRHVHRDIAARNCLITSKLPENRIAKIADFGLARDVYSNEYYRVSGDDFLPLRWLAPEAAKDGYFSNKSDIWSFGILLWEILTLGETPYGKRKNYEVISYVNSGGLPDKPEYCPDDIYDIVKECLIFNVSDRPSFSIILPKLEDLKCKPEYNDDQSFPPINEYFGHTNPAFEMSISSLRTNSMSDTLKLDERKESNMSKFDKSNKSIGKKGHKPIILRSLRKDKSQYFPEPLPSKDEINSSIKRSINRMSENFRPESCMSSYTLSTSFDPDYDLMDRRSSSISSYTNEGFNNDNQYSDYYLKPKKSSNSIYFNPYKNKAPQPPNNGIETNYHISQDSTLSYSEDNCDNSSKTGRVSQV</sequence>
<feature type="domain" description="Protein kinase" evidence="14">
    <location>
        <begin position="2019"/>
        <end position="2291"/>
    </location>
</feature>
<feature type="region of interest" description="Disordered" evidence="12">
    <location>
        <begin position="2457"/>
        <end position="2476"/>
    </location>
</feature>
<dbReference type="Proteomes" id="UP000035681">
    <property type="component" value="Unplaced"/>
</dbReference>
<dbReference type="InterPro" id="IPR002011">
    <property type="entry name" value="Tyr_kinase_rcpt_2_CS"/>
</dbReference>
<dbReference type="PROSITE" id="PS50011">
    <property type="entry name" value="PROTEIN_KINASE_DOM"/>
    <property type="match status" value="1"/>
</dbReference>